<evidence type="ECO:0000259" key="2">
    <source>
        <dbReference type="Pfam" id="PF21229"/>
    </source>
</evidence>
<dbReference type="GO" id="GO:0031491">
    <property type="term" value="F:nucleosome binding"/>
    <property type="evidence" value="ECO:0007669"/>
    <property type="project" value="TreeGrafter"/>
</dbReference>
<name>A0AAV4F5G2_9GAST</name>
<dbReference type="EMBL" id="BMAT01011171">
    <property type="protein sequence ID" value="GFR67990.1"/>
    <property type="molecule type" value="Genomic_DNA"/>
</dbReference>
<feature type="domain" description="TdIF1 C-terminal" evidence="2">
    <location>
        <begin position="14"/>
        <end position="99"/>
    </location>
</feature>
<feature type="region of interest" description="Disordered" evidence="1">
    <location>
        <begin position="108"/>
        <end position="129"/>
    </location>
</feature>
<protein>
    <submittedName>
        <fullName evidence="3">Deoxynucleotidyltransferase terminal-interacting protein 1</fullName>
    </submittedName>
</protein>
<proteinExistence type="predicted"/>
<comment type="caution">
    <text evidence="3">The sequence shown here is derived from an EMBL/GenBank/DDBJ whole genome shotgun (WGS) entry which is preliminary data.</text>
</comment>
<dbReference type="Proteomes" id="UP000762676">
    <property type="component" value="Unassembled WGS sequence"/>
</dbReference>
<organism evidence="3 4">
    <name type="scientific">Elysia marginata</name>
    <dbReference type="NCBI Taxonomy" id="1093978"/>
    <lineage>
        <taxon>Eukaryota</taxon>
        <taxon>Metazoa</taxon>
        <taxon>Spiralia</taxon>
        <taxon>Lophotrochozoa</taxon>
        <taxon>Mollusca</taxon>
        <taxon>Gastropoda</taxon>
        <taxon>Heterobranchia</taxon>
        <taxon>Euthyneura</taxon>
        <taxon>Panpulmonata</taxon>
        <taxon>Sacoglossa</taxon>
        <taxon>Placobranchoidea</taxon>
        <taxon>Plakobranchidae</taxon>
        <taxon>Elysia</taxon>
    </lineage>
</organism>
<evidence type="ECO:0000313" key="4">
    <source>
        <dbReference type="Proteomes" id="UP000762676"/>
    </source>
</evidence>
<sequence length="202" mass="22457">MNILFICELCEFCRALGLGNARGRLYIRHPDVFKYIGDPDDRSWLCEQNLLPAVGGKAYMLILEDIEDLSKTDEYRMSPGLMMHECVGFTVPEWMIVKMKEQMNALRTDGPKSSTFLPSTANDTAETKPNILPFTSGVLKEESLVSPADTEEMDFLSTADNDDTQPSSVISPFNLAGGFEEVTVSPSPSDLDTADTDYPHFL</sequence>
<evidence type="ECO:0000313" key="3">
    <source>
        <dbReference type="EMBL" id="GFR67990.1"/>
    </source>
</evidence>
<dbReference type="InterPro" id="IPR049121">
    <property type="entry name" value="TdIF1_C"/>
</dbReference>
<accession>A0AAV4F5G2</accession>
<reference evidence="3 4" key="1">
    <citation type="journal article" date="2021" name="Elife">
        <title>Chloroplast acquisition without the gene transfer in kleptoplastic sea slugs, Plakobranchus ocellatus.</title>
        <authorList>
            <person name="Maeda T."/>
            <person name="Takahashi S."/>
            <person name="Yoshida T."/>
            <person name="Shimamura S."/>
            <person name="Takaki Y."/>
            <person name="Nagai Y."/>
            <person name="Toyoda A."/>
            <person name="Suzuki Y."/>
            <person name="Arimoto A."/>
            <person name="Ishii H."/>
            <person name="Satoh N."/>
            <person name="Nishiyama T."/>
            <person name="Hasebe M."/>
            <person name="Maruyama T."/>
            <person name="Minagawa J."/>
            <person name="Obokata J."/>
            <person name="Shigenobu S."/>
        </authorList>
    </citation>
    <scope>NUCLEOTIDE SEQUENCE [LARGE SCALE GENOMIC DNA]</scope>
</reference>
<evidence type="ECO:0000256" key="1">
    <source>
        <dbReference type="SAM" id="MobiDB-lite"/>
    </source>
</evidence>
<gene>
    <name evidence="3" type="ORF">ElyMa_005597400</name>
</gene>
<dbReference type="Pfam" id="PF21229">
    <property type="entry name" value="TdIF1_2nd"/>
    <property type="match status" value="1"/>
</dbReference>
<dbReference type="GO" id="GO:0005634">
    <property type="term" value="C:nucleus"/>
    <property type="evidence" value="ECO:0007669"/>
    <property type="project" value="TreeGrafter"/>
</dbReference>
<dbReference type="GO" id="GO:0003677">
    <property type="term" value="F:DNA binding"/>
    <property type="evidence" value="ECO:0007669"/>
    <property type="project" value="InterPro"/>
</dbReference>
<feature type="region of interest" description="Disordered" evidence="1">
    <location>
        <begin position="182"/>
        <end position="202"/>
    </location>
</feature>
<feature type="compositionally biased region" description="Polar residues" evidence="1">
    <location>
        <begin position="111"/>
        <end position="124"/>
    </location>
</feature>
<dbReference type="InterPro" id="IPR026064">
    <property type="entry name" value="TdIF1"/>
</dbReference>
<dbReference type="AlphaFoldDB" id="A0AAV4F5G2"/>
<keyword evidence="4" id="KW-1185">Reference proteome</keyword>
<dbReference type="PANTHER" id="PTHR23399:SF2">
    <property type="entry name" value="DEOXYNUCLEOTIDYLTRANSFERASE TERMINAL-INTERACTING PROTEIN 1"/>
    <property type="match status" value="1"/>
</dbReference>
<dbReference type="PANTHER" id="PTHR23399">
    <property type="entry name" value="DEOXYNUCLEOTIDYLTRANSFERASE TERMINAL-INTERACTING PROTEIN 1"/>
    <property type="match status" value="1"/>
</dbReference>